<evidence type="ECO:0000259" key="7">
    <source>
        <dbReference type="PROSITE" id="PS50887"/>
    </source>
</evidence>
<feature type="transmembrane region" description="Helical" evidence="6">
    <location>
        <begin position="44"/>
        <end position="62"/>
    </location>
</feature>
<dbReference type="Gene3D" id="3.30.70.270">
    <property type="match status" value="1"/>
</dbReference>
<dbReference type="PROSITE" id="PS50887">
    <property type="entry name" value="GGDEF"/>
    <property type="match status" value="1"/>
</dbReference>
<dbReference type="PANTHER" id="PTHR45138:SF9">
    <property type="entry name" value="DIGUANYLATE CYCLASE DGCM-RELATED"/>
    <property type="match status" value="1"/>
</dbReference>
<keyword evidence="6" id="KW-0812">Transmembrane</keyword>
<keyword evidence="4" id="KW-0547">Nucleotide-binding</keyword>
<dbReference type="InterPro" id="IPR000160">
    <property type="entry name" value="GGDEF_dom"/>
</dbReference>
<dbReference type="GO" id="GO:1902201">
    <property type="term" value="P:negative regulation of bacterial-type flagellum-dependent cell motility"/>
    <property type="evidence" value="ECO:0007669"/>
    <property type="project" value="TreeGrafter"/>
</dbReference>
<dbReference type="GO" id="GO:0043709">
    <property type="term" value="P:cell adhesion involved in single-species biofilm formation"/>
    <property type="evidence" value="ECO:0007669"/>
    <property type="project" value="TreeGrafter"/>
</dbReference>
<feature type="transmembrane region" description="Helical" evidence="6">
    <location>
        <begin position="69"/>
        <end position="87"/>
    </location>
</feature>
<organism evidence="8 9">
    <name type="scientific">Trabulsiella odontotermitis</name>
    <dbReference type="NCBI Taxonomy" id="379893"/>
    <lineage>
        <taxon>Bacteria</taxon>
        <taxon>Pseudomonadati</taxon>
        <taxon>Pseudomonadota</taxon>
        <taxon>Gammaproteobacteria</taxon>
        <taxon>Enterobacterales</taxon>
        <taxon>Enterobacteriaceae</taxon>
        <taxon>Trabulsiella</taxon>
    </lineage>
</organism>
<evidence type="ECO:0000313" key="8">
    <source>
        <dbReference type="EMBL" id="KNC89100.1"/>
    </source>
</evidence>
<evidence type="ECO:0000256" key="4">
    <source>
        <dbReference type="ARBA" id="ARBA00023134"/>
    </source>
</evidence>
<comment type="pathway">
    <text evidence="2">Purine metabolism; 3',5'-cyclic di-GMP biosynthesis.</text>
</comment>
<dbReference type="Proteomes" id="UP000037393">
    <property type="component" value="Unassembled WGS sequence"/>
</dbReference>
<gene>
    <name evidence="8" type="ORF">GM31_08515</name>
</gene>
<feature type="transmembrane region" description="Helical" evidence="6">
    <location>
        <begin position="20"/>
        <end position="38"/>
    </location>
</feature>
<keyword evidence="9" id="KW-1185">Reference proteome</keyword>
<dbReference type="InterPro" id="IPR050469">
    <property type="entry name" value="Diguanylate_Cyclase"/>
</dbReference>
<dbReference type="GO" id="GO:0005886">
    <property type="term" value="C:plasma membrane"/>
    <property type="evidence" value="ECO:0007669"/>
    <property type="project" value="TreeGrafter"/>
</dbReference>
<dbReference type="PANTHER" id="PTHR45138">
    <property type="entry name" value="REGULATORY COMPONENTS OF SENSORY TRANSDUCTION SYSTEM"/>
    <property type="match status" value="1"/>
</dbReference>
<comment type="cofactor">
    <cofactor evidence="1">
        <name>Mg(2+)</name>
        <dbReference type="ChEBI" id="CHEBI:18420"/>
    </cofactor>
</comment>
<dbReference type="NCBIfam" id="TIGR00254">
    <property type="entry name" value="GGDEF"/>
    <property type="match status" value="1"/>
</dbReference>
<evidence type="ECO:0000256" key="5">
    <source>
        <dbReference type="ARBA" id="ARBA00034247"/>
    </source>
</evidence>
<dbReference type="PATRIC" id="fig|379893.3.peg.1852"/>
<dbReference type="SMART" id="SM00267">
    <property type="entry name" value="GGDEF"/>
    <property type="match status" value="1"/>
</dbReference>
<name>A0A0L0GJ09_9ENTR</name>
<dbReference type="InterPro" id="IPR043128">
    <property type="entry name" value="Rev_trsase/Diguanyl_cyclase"/>
</dbReference>
<evidence type="ECO:0000256" key="2">
    <source>
        <dbReference type="ARBA" id="ARBA00004665"/>
    </source>
</evidence>
<dbReference type="CDD" id="cd01949">
    <property type="entry name" value="GGDEF"/>
    <property type="match status" value="1"/>
</dbReference>
<feature type="domain" description="GGDEF" evidence="7">
    <location>
        <begin position="216"/>
        <end position="350"/>
    </location>
</feature>
<proteinExistence type="predicted"/>
<feature type="transmembrane region" description="Helical" evidence="6">
    <location>
        <begin position="123"/>
        <end position="139"/>
    </location>
</feature>
<evidence type="ECO:0000256" key="1">
    <source>
        <dbReference type="ARBA" id="ARBA00001946"/>
    </source>
</evidence>
<keyword evidence="6" id="KW-1133">Transmembrane helix</keyword>
<dbReference type="OrthoDB" id="9812260at2"/>
<evidence type="ECO:0000256" key="3">
    <source>
        <dbReference type="ARBA" id="ARBA00012528"/>
    </source>
</evidence>
<dbReference type="InterPro" id="IPR029787">
    <property type="entry name" value="Nucleotide_cyclase"/>
</dbReference>
<dbReference type="STRING" id="379893.GCA_001297775_01928"/>
<dbReference type="Pfam" id="PF00990">
    <property type="entry name" value="GGDEF"/>
    <property type="match status" value="1"/>
</dbReference>
<keyword evidence="6" id="KW-0472">Membrane</keyword>
<comment type="caution">
    <text evidence="8">The sequence shown here is derived from an EMBL/GenBank/DDBJ whole genome shotgun (WGS) entry which is preliminary data.</text>
</comment>
<protein>
    <recommendedName>
        <fullName evidence="3">diguanylate cyclase</fullName>
        <ecNumber evidence="3">2.7.7.65</ecNumber>
    </recommendedName>
</protein>
<accession>A0A0L0GJ09</accession>
<feature type="transmembrane region" description="Helical" evidence="6">
    <location>
        <begin position="145"/>
        <end position="163"/>
    </location>
</feature>
<dbReference type="GO" id="GO:0005525">
    <property type="term" value="F:GTP binding"/>
    <property type="evidence" value="ECO:0007669"/>
    <property type="project" value="UniProtKB-KW"/>
</dbReference>
<keyword evidence="4" id="KW-0342">GTP-binding</keyword>
<evidence type="ECO:0000313" key="9">
    <source>
        <dbReference type="Proteomes" id="UP000037393"/>
    </source>
</evidence>
<feature type="transmembrane region" description="Helical" evidence="6">
    <location>
        <begin position="99"/>
        <end position="116"/>
    </location>
</feature>
<comment type="catalytic activity">
    <reaction evidence="5">
        <text>2 GTP = 3',3'-c-di-GMP + 2 diphosphate</text>
        <dbReference type="Rhea" id="RHEA:24898"/>
        <dbReference type="ChEBI" id="CHEBI:33019"/>
        <dbReference type="ChEBI" id="CHEBI:37565"/>
        <dbReference type="ChEBI" id="CHEBI:58805"/>
        <dbReference type="EC" id="2.7.7.65"/>
    </reaction>
</comment>
<dbReference type="SUPFAM" id="SSF55073">
    <property type="entry name" value="Nucleotide cyclase"/>
    <property type="match status" value="1"/>
</dbReference>
<reference evidence="8 9" key="1">
    <citation type="journal article" date="2015" name="Appl. Environ. Microbiol.">
        <title>The Enterobacterium Trabulsiella odontotermitis Presents Novel Adaptations Related to Its Association with Fungus-Growing Termites.</title>
        <authorList>
            <person name="Sapountzis P."/>
            <person name="Gruntjes T."/>
            <person name="Otani S."/>
            <person name="Estevez J."/>
            <person name="da Costa R.R."/>
            <person name="Plunkett G.3rd."/>
            <person name="Perna N.T."/>
            <person name="Poulsen M."/>
        </authorList>
    </citation>
    <scope>NUCLEOTIDE SEQUENCE [LARGE SCALE GENOMIC DNA]</scope>
    <source>
        <strain evidence="8 9">12</strain>
    </source>
</reference>
<evidence type="ECO:0000256" key="6">
    <source>
        <dbReference type="SAM" id="Phobius"/>
    </source>
</evidence>
<dbReference type="AlphaFoldDB" id="A0A0L0GJ09"/>
<dbReference type="GO" id="GO:0052621">
    <property type="term" value="F:diguanylate cyclase activity"/>
    <property type="evidence" value="ECO:0007669"/>
    <property type="project" value="UniProtKB-EC"/>
</dbReference>
<sequence>MTAQAWKSLRTKKYQLSLRLFLFLNLCSAFFSLLNPLYSVYSSTLPVVFLAAGSGLLLLWHWRFPQKKINILFISLAFGCLWAWHVGIKTLELPSNNTSYVMIALLTILFIGTISFSNNIRAFTLNALPIVITCLAVTHGEQWVRMLYCFALPLVGVSIHYIIQKRNDTFAQELMFQLIAERETLNDLSMLDPLTGLYNRRGLQHRLDTQLALNTEDHYVMLLDIDHFKAYNDHYGHMMGDKALIRVSAAIRNAVRSRDIVARYGGEEFMVVLPQSDAQSAMRTAERIRQQVYDLKIPHMFNESVATNVTISIGIAPLITDNVELALEKADRALYEAKHMGRNNILTSEALQPA</sequence>
<dbReference type="RefSeq" id="WP_049849745.1">
    <property type="nucleotide sequence ID" value="NZ_JNGH01000105.1"/>
</dbReference>
<dbReference type="EMBL" id="JNGI01000177">
    <property type="protein sequence ID" value="KNC89100.1"/>
    <property type="molecule type" value="Genomic_DNA"/>
</dbReference>
<dbReference type="EC" id="2.7.7.65" evidence="3"/>
<dbReference type="FunFam" id="3.30.70.270:FF:000001">
    <property type="entry name" value="Diguanylate cyclase domain protein"/>
    <property type="match status" value="1"/>
</dbReference>